<reference evidence="1 2" key="1">
    <citation type="journal article" date="2019" name="Commun. Biol.">
        <title>The bagworm genome reveals a unique fibroin gene that provides high tensile strength.</title>
        <authorList>
            <person name="Kono N."/>
            <person name="Nakamura H."/>
            <person name="Ohtoshi R."/>
            <person name="Tomita M."/>
            <person name="Numata K."/>
            <person name="Arakawa K."/>
        </authorList>
    </citation>
    <scope>NUCLEOTIDE SEQUENCE [LARGE SCALE GENOMIC DNA]</scope>
</reference>
<dbReference type="Proteomes" id="UP000299102">
    <property type="component" value="Unassembled WGS sequence"/>
</dbReference>
<evidence type="ECO:0000313" key="1">
    <source>
        <dbReference type="EMBL" id="GBP46918.1"/>
    </source>
</evidence>
<gene>
    <name evidence="1" type="primary">RTase</name>
    <name evidence="1" type="ORF">EVAR_37823_1</name>
</gene>
<dbReference type="AlphaFoldDB" id="A0A4C1W6C8"/>
<proteinExistence type="predicted"/>
<dbReference type="OrthoDB" id="7700848at2759"/>
<organism evidence="1 2">
    <name type="scientific">Eumeta variegata</name>
    <name type="common">Bagworm moth</name>
    <name type="synonym">Eumeta japonica</name>
    <dbReference type="NCBI Taxonomy" id="151549"/>
    <lineage>
        <taxon>Eukaryota</taxon>
        <taxon>Metazoa</taxon>
        <taxon>Ecdysozoa</taxon>
        <taxon>Arthropoda</taxon>
        <taxon>Hexapoda</taxon>
        <taxon>Insecta</taxon>
        <taxon>Pterygota</taxon>
        <taxon>Neoptera</taxon>
        <taxon>Endopterygota</taxon>
        <taxon>Lepidoptera</taxon>
        <taxon>Glossata</taxon>
        <taxon>Ditrysia</taxon>
        <taxon>Tineoidea</taxon>
        <taxon>Psychidae</taxon>
        <taxon>Oiketicinae</taxon>
        <taxon>Eumeta</taxon>
    </lineage>
</organism>
<comment type="caution">
    <text evidence="1">The sequence shown here is derived from an EMBL/GenBank/DDBJ whole genome shotgun (WGS) entry which is preliminary data.</text>
</comment>
<dbReference type="EMBL" id="BGZK01000491">
    <property type="protein sequence ID" value="GBP46918.1"/>
    <property type="molecule type" value="Genomic_DNA"/>
</dbReference>
<name>A0A4C1W6C8_EUMVA</name>
<keyword evidence="2" id="KW-1185">Reference proteome</keyword>
<keyword evidence="1" id="KW-0695">RNA-directed DNA polymerase</keyword>
<keyword evidence="1" id="KW-0548">Nucleotidyltransferase</keyword>
<keyword evidence="1" id="KW-0808">Transferase</keyword>
<dbReference type="GO" id="GO:0003964">
    <property type="term" value="F:RNA-directed DNA polymerase activity"/>
    <property type="evidence" value="ECO:0007669"/>
    <property type="project" value="UniProtKB-KW"/>
</dbReference>
<evidence type="ECO:0000313" key="2">
    <source>
        <dbReference type="Proteomes" id="UP000299102"/>
    </source>
</evidence>
<accession>A0A4C1W6C8</accession>
<sequence length="211" mass="23634">MEELTPSHKAFWKITKALKTEGCIPIPPVPPLKKPDNSVAPDDAEIAECLSNPNALTLPLRTTLLIFYILRKRSRINPPSNPKMICLPPRSAKSKHCFPPVWKEAEVIGIHKPGKPRDLPASYRPINLLSGLATGILPLDTSVLTRLDDVSEKEFFKAPPSLPYCTPRRLTIFRVHHQASNSRYSRMIQQFTFVLGSKNLHSSASREPLIS</sequence>
<protein>
    <submittedName>
        <fullName evidence="1">Probable RNA-directed DNA polymerase from transposon BS</fullName>
    </submittedName>
</protein>